<keyword evidence="2" id="KW-1185">Reference proteome</keyword>
<dbReference type="OrthoDB" id="2974644at2"/>
<dbReference type="EMBL" id="CP001720">
    <property type="protein sequence ID" value="ACV64578.1"/>
    <property type="molecule type" value="Genomic_DNA"/>
</dbReference>
<gene>
    <name evidence="1" type="ordered locus">Dtox_3884</name>
</gene>
<dbReference type="AlphaFoldDB" id="C8VXI2"/>
<protein>
    <submittedName>
        <fullName evidence="1">Uncharacterized protein</fullName>
    </submittedName>
</protein>
<dbReference type="HOGENOM" id="CLU_3006740_0_0_9"/>
<dbReference type="Proteomes" id="UP000002217">
    <property type="component" value="Chromosome"/>
</dbReference>
<accession>C8VXI2</accession>
<evidence type="ECO:0000313" key="2">
    <source>
        <dbReference type="Proteomes" id="UP000002217"/>
    </source>
</evidence>
<proteinExistence type="predicted"/>
<organism evidence="1 2">
    <name type="scientific">Desulfofarcimen acetoxidans (strain ATCC 49208 / DSM 771 / KCTC 5769 / VKM B-1644 / 5575)</name>
    <name type="common">Desulfotomaculum acetoxidans</name>
    <dbReference type="NCBI Taxonomy" id="485916"/>
    <lineage>
        <taxon>Bacteria</taxon>
        <taxon>Bacillati</taxon>
        <taxon>Bacillota</taxon>
        <taxon>Clostridia</taxon>
        <taxon>Eubacteriales</taxon>
        <taxon>Peptococcaceae</taxon>
        <taxon>Desulfofarcimen</taxon>
    </lineage>
</organism>
<name>C8VXI2_DESAS</name>
<evidence type="ECO:0000313" key="1">
    <source>
        <dbReference type="EMBL" id="ACV64578.1"/>
    </source>
</evidence>
<reference evidence="1 2" key="1">
    <citation type="journal article" date="2009" name="Stand. Genomic Sci.">
        <title>Complete genome sequence of Desulfotomaculum acetoxidans type strain (5575).</title>
        <authorList>
            <person name="Spring S."/>
            <person name="Lapidus A."/>
            <person name="Schroder M."/>
            <person name="Gleim D."/>
            <person name="Sims D."/>
            <person name="Meincke L."/>
            <person name="Glavina Del Rio T."/>
            <person name="Tice H."/>
            <person name="Copeland A."/>
            <person name="Cheng J.F."/>
            <person name="Lucas S."/>
            <person name="Chen F."/>
            <person name="Nolan M."/>
            <person name="Bruce D."/>
            <person name="Goodwin L."/>
            <person name="Pitluck S."/>
            <person name="Ivanova N."/>
            <person name="Mavromatis K."/>
            <person name="Mikhailova N."/>
            <person name="Pati A."/>
            <person name="Chen A."/>
            <person name="Palaniappan K."/>
            <person name="Land M."/>
            <person name="Hauser L."/>
            <person name="Chang Y.J."/>
            <person name="Jeffries C.D."/>
            <person name="Chain P."/>
            <person name="Saunders E."/>
            <person name="Brettin T."/>
            <person name="Detter J.C."/>
            <person name="Goker M."/>
            <person name="Bristow J."/>
            <person name="Eisen J.A."/>
            <person name="Markowitz V."/>
            <person name="Hugenholtz P."/>
            <person name="Kyrpides N.C."/>
            <person name="Klenk H.P."/>
            <person name="Han C."/>
        </authorList>
    </citation>
    <scope>NUCLEOTIDE SEQUENCE [LARGE SCALE GENOMIC DNA]</scope>
    <source>
        <strain evidence="2">ATCC 49208 / DSM 771 / VKM B-1644</strain>
    </source>
</reference>
<dbReference type="RefSeq" id="WP_015759256.1">
    <property type="nucleotide sequence ID" value="NC_013216.1"/>
</dbReference>
<dbReference type="KEGG" id="dae:Dtox_3884"/>
<sequence>MRSVLLGNGINIQFGGKAYSNDFIMKRIIFNARANKYDPLVNGLISGKEIEGMKSL</sequence>
<dbReference type="STRING" id="485916.Dtox_3884"/>